<dbReference type="Proteomes" id="UP000059680">
    <property type="component" value="Chromosome 2"/>
</dbReference>
<gene>
    <name evidence="1" type="ordered locus">Os02g0480900</name>
    <name evidence="1" type="ORF">OSNPB_020480900</name>
</gene>
<proteinExistence type="evidence at protein level"/>
<reference evidence="2" key="1">
    <citation type="journal article" date="2005" name="Nature">
        <title>The map-based sequence of the rice genome.</title>
        <authorList>
            <consortium name="International rice genome sequencing project (IRGSP)"/>
            <person name="Matsumoto T."/>
            <person name="Wu J."/>
            <person name="Kanamori H."/>
            <person name="Katayose Y."/>
            <person name="Fujisawa M."/>
            <person name="Namiki N."/>
            <person name="Mizuno H."/>
            <person name="Yamamoto K."/>
            <person name="Antonio B.A."/>
            <person name="Baba T."/>
            <person name="Sakata K."/>
            <person name="Nagamura Y."/>
            <person name="Aoki H."/>
            <person name="Arikawa K."/>
            <person name="Arita K."/>
            <person name="Bito T."/>
            <person name="Chiden Y."/>
            <person name="Fujitsuka N."/>
            <person name="Fukunaka R."/>
            <person name="Hamada M."/>
            <person name="Harada C."/>
            <person name="Hayashi A."/>
            <person name="Hijishita S."/>
            <person name="Honda M."/>
            <person name="Hosokawa S."/>
            <person name="Ichikawa Y."/>
            <person name="Idonuma A."/>
            <person name="Iijima M."/>
            <person name="Ikeda M."/>
            <person name="Ikeno M."/>
            <person name="Ito K."/>
            <person name="Ito S."/>
            <person name="Ito T."/>
            <person name="Ito Y."/>
            <person name="Ito Y."/>
            <person name="Iwabuchi A."/>
            <person name="Kamiya K."/>
            <person name="Karasawa W."/>
            <person name="Kurita K."/>
            <person name="Katagiri S."/>
            <person name="Kikuta A."/>
            <person name="Kobayashi H."/>
            <person name="Kobayashi N."/>
            <person name="Machita K."/>
            <person name="Maehara T."/>
            <person name="Masukawa M."/>
            <person name="Mizubayashi T."/>
            <person name="Mukai Y."/>
            <person name="Nagasaki H."/>
            <person name="Nagata Y."/>
            <person name="Naito S."/>
            <person name="Nakashima M."/>
            <person name="Nakama Y."/>
            <person name="Nakamichi Y."/>
            <person name="Nakamura M."/>
            <person name="Meguro A."/>
            <person name="Negishi M."/>
            <person name="Ohta I."/>
            <person name="Ohta T."/>
            <person name="Okamoto M."/>
            <person name="Ono N."/>
            <person name="Saji S."/>
            <person name="Sakaguchi M."/>
            <person name="Sakai K."/>
            <person name="Shibata M."/>
            <person name="Shimokawa T."/>
            <person name="Song J."/>
            <person name="Takazaki Y."/>
            <person name="Terasawa K."/>
            <person name="Tsugane M."/>
            <person name="Tsuji K."/>
            <person name="Ueda S."/>
            <person name="Waki K."/>
            <person name="Yamagata H."/>
            <person name="Yamamoto M."/>
            <person name="Yamamoto S."/>
            <person name="Yamane H."/>
            <person name="Yoshiki S."/>
            <person name="Yoshihara R."/>
            <person name="Yukawa K."/>
            <person name="Zhong H."/>
            <person name="Yano M."/>
            <person name="Yuan Q."/>
            <person name="Ouyang S."/>
            <person name="Liu J."/>
            <person name="Jones K.M."/>
            <person name="Gansberger K."/>
            <person name="Moffat K."/>
            <person name="Hill J."/>
            <person name="Bera J."/>
            <person name="Fadrosh D."/>
            <person name="Jin S."/>
            <person name="Johri S."/>
            <person name="Kim M."/>
            <person name="Overton L."/>
            <person name="Reardon M."/>
            <person name="Tsitrin T."/>
            <person name="Vuong H."/>
            <person name="Weaver B."/>
            <person name="Ciecko A."/>
            <person name="Tallon L."/>
            <person name="Jackson J."/>
            <person name="Pai G."/>
            <person name="Aken S.V."/>
            <person name="Utterback T."/>
            <person name="Reidmuller S."/>
            <person name="Feldblyum T."/>
            <person name="Hsiao J."/>
            <person name="Zismann V."/>
            <person name="Iobst S."/>
            <person name="de Vazeille A.R."/>
            <person name="Buell C.R."/>
            <person name="Ying K."/>
            <person name="Li Y."/>
            <person name="Lu T."/>
            <person name="Huang Y."/>
            <person name="Zhao Q."/>
            <person name="Feng Q."/>
            <person name="Zhang L."/>
            <person name="Zhu J."/>
            <person name="Weng Q."/>
            <person name="Mu J."/>
            <person name="Lu Y."/>
            <person name="Fan D."/>
            <person name="Liu Y."/>
            <person name="Guan J."/>
            <person name="Zhang Y."/>
            <person name="Yu S."/>
            <person name="Liu X."/>
            <person name="Zhang Y."/>
            <person name="Hong G."/>
            <person name="Han B."/>
            <person name="Choisne N."/>
            <person name="Demange N."/>
            <person name="Orjeda G."/>
            <person name="Samain S."/>
            <person name="Cattolico L."/>
            <person name="Pelletier E."/>
            <person name="Couloux A."/>
            <person name="Segurens B."/>
            <person name="Wincker P."/>
            <person name="D'Hont A."/>
            <person name="Scarpelli C."/>
            <person name="Weissenbach J."/>
            <person name="Salanoubat M."/>
            <person name="Quetier F."/>
            <person name="Yu Y."/>
            <person name="Kim H.R."/>
            <person name="Rambo T."/>
            <person name="Currie J."/>
            <person name="Collura K."/>
            <person name="Luo M."/>
            <person name="Yang T."/>
            <person name="Ammiraju J.S.S."/>
            <person name="Engler F."/>
            <person name="Soderlund C."/>
            <person name="Wing R.A."/>
            <person name="Palmer L.E."/>
            <person name="de la Bastide M."/>
            <person name="Spiegel L."/>
            <person name="Nascimento L."/>
            <person name="Zutavern T."/>
            <person name="O'Shaughnessy A."/>
            <person name="Dike S."/>
            <person name="Dedhia N."/>
            <person name="Preston R."/>
            <person name="Balija V."/>
            <person name="McCombie W.R."/>
            <person name="Chow T."/>
            <person name="Chen H."/>
            <person name="Chung M."/>
            <person name="Chen C."/>
            <person name="Shaw J."/>
            <person name="Wu H."/>
            <person name="Hsiao K."/>
            <person name="Chao Y."/>
            <person name="Chu M."/>
            <person name="Cheng C."/>
            <person name="Hour A."/>
            <person name="Lee P."/>
            <person name="Lin S."/>
            <person name="Lin Y."/>
            <person name="Liou J."/>
            <person name="Liu S."/>
            <person name="Hsing Y."/>
            <person name="Raghuvanshi S."/>
            <person name="Mohanty A."/>
            <person name="Bharti A.K."/>
            <person name="Gaur A."/>
            <person name="Gupta V."/>
            <person name="Kumar D."/>
            <person name="Ravi V."/>
            <person name="Vij S."/>
            <person name="Kapur A."/>
            <person name="Khurana P."/>
            <person name="Khurana P."/>
            <person name="Khurana J.P."/>
            <person name="Tyagi A.K."/>
            <person name="Gaikwad K."/>
            <person name="Singh A."/>
            <person name="Dalal V."/>
            <person name="Srivastava S."/>
            <person name="Dixit A."/>
            <person name="Pal A.K."/>
            <person name="Ghazi I.A."/>
            <person name="Yadav M."/>
            <person name="Pandit A."/>
            <person name="Bhargava A."/>
            <person name="Sureshbabu K."/>
            <person name="Batra K."/>
            <person name="Sharma T.R."/>
            <person name="Mohapatra T."/>
            <person name="Singh N.K."/>
            <person name="Messing J."/>
            <person name="Nelson A.B."/>
            <person name="Fuks G."/>
            <person name="Kavchok S."/>
            <person name="Keizer G."/>
            <person name="Linton E."/>
            <person name="Llaca V."/>
            <person name="Song R."/>
            <person name="Tanyolac B."/>
            <person name="Young S."/>
            <person name="Ho-Il K."/>
            <person name="Hahn J.H."/>
            <person name="Sangsakoo G."/>
            <person name="Vanavichit A."/>
            <person name="de Mattos Luiz.A.T."/>
            <person name="Zimmer P.D."/>
            <person name="Malone G."/>
            <person name="Dellagostin O."/>
            <person name="de Oliveira A.C."/>
            <person name="Bevan M."/>
            <person name="Bancroft I."/>
            <person name="Minx P."/>
            <person name="Cordum H."/>
            <person name="Wilson R."/>
            <person name="Cheng Z."/>
            <person name="Jin W."/>
            <person name="Jiang J."/>
            <person name="Leong S.A."/>
            <person name="Iwama H."/>
            <person name="Gojobori T."/>
            <person name="Itoh T."/>
            <person name="Niimura Y."/>
            <person name="Fujii Y."/>
            <person name="Habara T."/>
            <person name="Sakai H."/>
            <person name="Sato Y."/>
            <person name="Wilson G."/>
            <person name="Kumar K."/>
            <person name="McCouch S."/>
            <person name="Juretic N."/>
            <person name="Hoen D."/>
            <person name="Wright S."/>
            <person name="Bruskiewich R."/>
            <person name="Bureau T."/>
            <person name="Miyao A."/>
            <person name="Hirochika H."/>
            <person name="Nishikawa T."/>
            <person name="Kadowaki K."/>
            <person name="Sugiura M."/>
            <person name="Burr B."/>
            <person name="Sasaki T."/>
        </authorList>
    </citation>
    <scope>NUCLEOTIDE SEQUENCE [LARGE SCALE GENOMIC DNA]</scope>
    <source>
        <strain evidence="2">cv. Nipponbare</strain>
    </source>
</reference>
<reference evidence="1 2" key="2">
    <citation type="journal article" date="2013" name="Plant Cell Physiol.">
        <title>Rice Annotation Project Database (RAP-DB): an integrative and interactive database for rice genomics.</title>
        <authorList>
            <person name="Sakai H."/>
            <person name="Lee S.S."/>
            <person name="Tanaka T."/>
            <person name="Numa H."/>
            <person name="Kim J."/>
            <person name="Kawahara Y."/>
            <person name="Wakimoto H."/>
            <person name="Yang C.C."/>
            <person name="Iwamoto M."/>
            <person name="Abe T."/>
            <person name="Yamada Y."/>
            <person name="Muto A."/>
            <person name="Inokuchi H."/>
            <person name="Ikemura T."/>
            <person name="Matsumoto T."/>
            <person name="Sasaki T."/>
            <person name="Itoh T."/>
        </authorList>
    </citation>
    <scope>NUCLEOTIDE SEQUENCE [LARGE SCALE GENOMIC DNA]</scope>
    <source>
        <strain evidence="2">cv. Nipponbare</strain>
    </source>
</reference>
<dbReference type="ExpressionAtlas" id="A0A0P0VJ22">
    <property type="expression patterns" value="baseline and differential"/>
</dbReference>
<evidence type="ECO:0000313" key="2">
    <source>
        <dbReference type="Proteomes" id="UP000059680"/>
    </source>
</evidence>
<reference evidence="1 2" key="3">
    <citation type="journal article" date="2013" name="Rice">
        <title>Improvement of the Oryza sativa Nipponbare reference genome using next generation sequence and optical map data.</title>
        <authorList>
            <person name="Kawahara Y."/>
            <person name="de la Bastide M."/>
            <person name="Hamilton J.P."/>
            <person name="Kanamori H."/>
            <person name="McCombie W.R."/>
            <person name="Ouyang S."/>
            <person name="Schwartz D.C."/>
            <person name="Tanaka T."/>
            <person name="Wu J."/>
            <person name="Zhou S."/>
            <person name="Childs K.L."/>
            <person name="Davidson R.M."/>
            <person name="Lin H."/>
            <person name="Quesada-Ocampo L."/>
            <person name="Vaillancourt B."/>
            <person name="Sakai H."/>
            <person name="Lee S.S."/>
            <person name="Kim J."/>
            <person name="Numa H."/>
            <person name="Itoh T."/>
            <person name="Buell C.R."/>
            <person name="Matsumoto T."/>
        </authorList>
    </citation>
    <scope>NUCLEOTIDE SEQUENCE [LARGE SCALE GENOMIC DNA]</scope>
    <source>
        <strain evidence="2">cv. Nipponbare</strain>
    </source>
</reference>
<evidence type="ECO:0007829" key="3">
    <source>
        <dbReference type="PeptideAtlas" id="A0A0P0VJ22"/>
    </source>
</evidence>
<organism evidence="1 2">
    <name type="scientific">Oryza sativa subsp. japonica</name>
    <name type="common">Rice</name>
    <dbReference type="NCBI Taxonomy" id="39947"/>
    <lineage>
        <taxon>Eukaryota</taxon>
        <taxon>Viridiplantae</taxon>
        <taxon>Streptophyta</taxon>
        <taxon>Embryophyta</taxon>
        <taxon>Tracheophyta</taxon>
        <taxon>Spermatophyta</taxon>
        <taxon>Magnoliopsida</taxon>
        <taxon>Liliopsida</taxon>
        <taxon>Poales</taxon>
        <taxon>Poaceae</taxon>
        <taxon>BOP clade</taxon>
        <taxon>Oryzoideae</taxon>
        <taxon>Oryzeae</taxon>
        <taxon>Oryzinae</taxon>
        <taxon>Oryza</taxon>
        <taxon>Oryza sativa</taxon>
    </lineage>
</organism>
<keyword evidence="3 4" id="KW-1267">Proteomics identification</keyword>
<name>A0A0P0VJ22_ORYSJ</name>
<evidence type="ECO:0007829" key="4">
    <source>
        <dbReference type="ProteomicsDB" id="A0A0P0VJ22"/>
    </source>
</evidence>
<protein>
    <submittedName>
        <fullName evidence="1">Os02g0480900 protein</fullName>
    </submittedName>
</protein>
<accession>A0A0P0VJ22</accession>
<evidence type="ECO:0000313" key="1">
    <source>
        <dbReference type="EMBL" id="BAS78686.1"/>
    </source>
</evidence>
<keyword evidence="2" id="KW-1185">Reference proteome</keyword>
<dbReference type="Gramene" id="Os02t0480900-02">
    <property type="protein sequence ID" value="Os02t0480900-02"/>
    <property type="gene ID" value="Os02g0480900"/>
</dbReference>
<sequence length="93" mass="10720">MCNSYLRSIYKNMRLYLQERGLYLDDDFDHDEEIKYSAVRRDTDNTKFKSSTNVLSNTNQVDSLTRAGNTNPKALLSTAVRERSGLICTILHL</sequence>
<dbReference type="EMBL" id="AP014958">
    <property type="protein sequence ID" value="BAS78686.1"/>
    <property type="molecule type" value="Genomic_DNA"/>
</dbReference>
<dbReference type="AlphaFoldDB" id="A0A0P0VJ22"/>